<dbReference type="Pfam" id="PF04341">
    <property type="entry name" value="DUF485"/>
    <property type="match status" value="1"/>
</dbReference>
<accession>A0A366MTE1</accession>
<keyword evidence="3" id="KW-1185">Reference proteome</keyword>
<comment type="caution">
    <text evidence="2">The sequence shown here is derived from an EMBL/GenBank/DDBJ whole genome shotgun (WGS) entry which is preliminary data.</text>
</comment>
<protein>
    <recommendedName>
        <fullName evidence="4">DUF485 domain-containing membrane protein</fullName>
    </recommendedName>
</protein>
<dbReference type="InterPro" id="IPR052959">
    <property type="entry name" value="Inner_membrane_assoc"/>
</dbReference>
<dbReference type="PANTHER" id="PTHR38598">
    <property type="entry name" value="INNER MEMBRANE PROTEIN YJCH"/>
    <property type="match status" value="1"/>
</dbReference>
<organism evidence="2 3">
    <name type="scientific">Aliarcobacter vitoriensis</name>
    <dbReference type="NCBI Taxonomy" id="2011099"/>
    <lineage>
        <taxon>Bacteria</taxon>
        <taxon>Pseudomonadati</taxon>
        <taxon>Campylobacterota</taxon>
        <taxon>Epsilonproteobacteria</taxon>
        <taxon>Campylobacterales</taxon>
        <taxon>Arcobacteraceae</taxon>
        <taxon>Aliarcobacter</taxon>
    </lineage>
</organism>
<dbReference type="Proteomes" id="UP000252669">
    <property type="component" value="Unassembled WGS sequence"/>
</dbReference>
<dbReference type="PANTHER" id="PTHR38598:SF1">
    <property type="entry name" value="INNER MEMBRANE PROTEIN YJCH"/>
    <property type="match status" value="1"/>
</dbReference>
<dbReference type="OrthoDB" id="5297034at2"/>
<keyword evidence="1" id="KW-1133">Transmembrane helix</keyword>
<keyword evidence="1" id="KW-0812">Transmembrane</keyword>
<evidence type="ECO:0000313" key="3">
    <source>
        <dbReference type="Proteomes" id="UP000252669"/>
    </source>
</evidence>
<proteinExistence type="predicted"/>
<dbReference type="GO" id="GO:0005886">
    <property type="term" value="C:plasma membrane"/>
    <property type="evidence" value="ECO:0007669"/>
    <property type="project" value="TreeGrafter"/>
</dbReference>
<sequence>MLLQLRYFTISMNLILGEKMNKELVERIKNNPKYKELISKRSSFAIKLAIFILVVYYGFVLVIAFNKEFFATKVGEVMTVAWPIAATIIVIAFVSTLIYVLRANGEFEDLEMSIKNDVKDIL</sequence>
<evidence type="ECO:0000313" key="2">
    <source>
        <dbReference type="EMBL" id="RBQ29538.1"/>
    </source>
</evidence>
<gene>
    <name evidence="2" type="ORF">CRU91_04185</name>
</gene>
<feature type="transmembrane region" description="Helical" evidence="1">
    <location>
        <begin position="80"/>
        <end position="101"/>
    </location>
</feature>
<evidence type="ECO:0008006" key="4">
    <source>
        <dbReference type="Google" id="ProtNLM"/>
    </source>
</evidence>
<feature type="transmembrane region" description="Helical" evidence="1">
    <location>
        <begin position="44"/>
        <end position="65"/>
    </location>
</feature>
<keyword evidence="1" id="KW-0472">Membrane</keyword>
<reference evidence="2 3" key="1">
    <citation type="submission" date="2017-10" db="EMBL/GenBank/DDBJ databases">
        <title>Genomics of the genus Arcobacter.</title>
        <authorList>
            <person name="Perez-Cataluna A."/>
            <person name="Figueras M.J."/>
        </authorList>
    </citation>
    <scope>NUCLEOTIDE SEQUENCE [LARGE SCALE GENOMIC DNA]</scope>
    <source>
        <strain evidence="2 3">CECT 9230</strain>
    </source>
</reference>
<dbReference type="InterPro" id="IPR007436">
    <property type="entry name" value="DUF485"/>
</dbReference>
<evidence type="ECO:0000256" key="1">
    <source>
        <dbReference type="SAM" id="Phobius"/>
    </source>
</evidence>
<dbReference type="AlphaFoldDB" id="A0A366MTE1"/>
<name>A0A366MTE1_9BACT</name>
<dbReference type="EMBL" id="PDKB01000005">
    <property type="protein sequence ID" value="RBQ29538.1"/>
    <property type="molecule type" value="Genomic_DNA"/>
</dbReference>